<dbReference type="Pfam" id="PF04568">
    <property type="entry name" value="IATP"/>
    <property type="match status" value="1"/>
</dbReference>
<dbReference type="OrthoDB" id="5532350at2759"/>
<keyword evidence="3" id="KW-0496">Mitochondrion</keyword>
<accession>A0A9N9DSQ1</accession>
<comment type="subcellular location">
    <subcellularLocation>
        <location evidence="1">Mitochondrion</location>
    </subcellularLocation>
</comment>
<dbReference type="Proteomes" id="UP000789572">
    <property type="component" value="Unassembled WGS sequence"/>
</dbReference>
<keyword evidence="7" id="KW-1185">Reference proteome</keyword>
<feature type="coiled-coil region" evidence="5">
    <location>
        <begin position="85"/>
        <end position="126"/>
    </location>
</feature>
<reference evidence="6" key="1">
    <citation type="submission" date="2021-06" db="EMBL/GenBank/DDBJ databases">
        <authorList>
            <person name="Kallberg Y."/>
            <person name="Tangrot J."/>
            <person name="Rosling A."/>
        </authorList>
    </citation>
    <scope>NUCLEOTIDE SEQUENCE</scope>
    <source>
        <strain evidence="6">IA702</strain>
    </source>
</reference>
<evidence type="ECO:0000256" key="2">
    <source>
        <dbReference type="ARBA" id="ARBA00010901"/>
    </source>
</evidence>
<dbReference type="GO" id="GO:0042030">
    <property type="term" value="F:ATPase inhibitor activity"/>
    <property type="evidence" value="ECO:0007669"/>
    <property type="project" value="InterPro"/>
</dbReference>
<name>A0A9N9DSQ1_9GLOM</name>
<evidence type="ECO:0000256" key="5">
    <source>
        <dbReference type="SAM" id="Coils"/>
    </source>
</evidence>
<dbReference type="SUPFAM" id="SSF64602">
    <property type="entry name" value="F1 ATPase inhibitor, IF1, C-terminal domain"/>
    <property type="match status" value="1"/>
</dbReference>
<comment type="function">
    <text evidence="4">Inhibits the enzyme activity of ATPase.</text>
</comment>
<protein>
    <recommendedName>
        <fullName evidence="4">ATPase inhibitor, mitochondrial</fullName>
    </recommendedName>
</protein>
<gene>
    <name evidence="6" type="ORF">POCULU_LOCUS9943</name>
</gene>
<comment type="similarity">
    <text evidence="2 4">Belongs to the ATPase inhibitor family.</text>
</comment>
<dbReference type="GO" id="GO:0005739">
    <property type="term" value="C:mitochondrion"/>
    <property type="evidence" value="ECO:0007669"/>
    <property type="project" value="UniProtKB-SubCell"/>
</dbReference>
<evidence type="ECO:0000313" key="6">
    <source>
        <dbReference type="EMBL" id="CAG8650908.1"/>
    </source>
</evidence>
<dbReference type="AlphaFoldDB" id="A0A9N9DSQ1"/>
<dbReference type="EMBL" id="CAJVPJ010004327">
    <property type="protein sequence ID" value="CAG8650908.1"/>
    <property type="molecule type" value="Genomic_DNA"/>
</dbReference>
<evidence type="ECO:0000256" key="4">
    <source>
        <dbReference type="RuleBase" id="RU368087"/>
    </source>
</evidence>
<organism evidence="6 7">
    <name type="scientific">Paraglomus occultum</name>
    <dbReference type="NCBI Taxonomy" id="144539"/>
    <lineage>
        <taxon>Eukaryota</taxon>
        <taxon>Fungi</taxon>
        <taxon>Fungi incertae sedis</taxon>
        <taxon>Mucoromycota</taxon>
        <taxon>Glomeromycotina</taxon>
        <taxon>Glomeromycetes</taxon>
        <taxon>Paraglomerales</taxon>
        <taxon>Paraglomeraceae</taxon>
        <taxon>Paraglomus</taxon>
    </lineage>
</organism>
<dbReference type="InterPro" id="IPR007648">
    <property type="entry name" value="ATPase_inhibitor_mt"/>
</dbReference>
<proteinExistence type="inferred from homology"/>
<sequence length="130" mass="14592">HSCAILGGFAFSGKSVIKSCATKAEKIAVAARKPAILLPRVNVYPHRSLSIISARLYPGRSEGVIRESDTSFSKKEKAAEEQWARQRDAEKLKHLREALEKHEKSLQDTHEALKDIKQNIENLSEKIKDD</sequence>
<evidence type="ECO:0000313" key="7">
    <source>
        <dbReference type="Proteomes" id="UP000789572"/>
    </source>
</evidence>
<keyword evidence="5" id="KW-0175">Coiled coil</keyword>
<evidence type="ECO:0000256" key="1">
    <source>
        <dbReference type="ARBA" id="ARBA00004173"/>
    </source>
</evidence>
<feature type="non-terminal residue" evidence="6">
    <location>
        <position position="130"/>
    </location>
</feature>
<comment type="caution">
    <text evidence="6">The sequence shown here is derived from an EMBL/GenBank/DDBJ whole genome shotgun (WGS) entry which is preliminary data.</text>
</comment>
<dbReference type="Gene3D" id="1.20.5.500">
    <property type="entry name" value="Single helix bin"/>
    <property type="match status" value="1"/>
</dbReference>
<evidence type="ECO:0000256" key="3">
    <source>
        <dbReference type="ARBA" id="ARBA00023128"/>
    </source>
</evidence>